<feature type="transmembrane region" description="Helical" evidence="1">
    <location>
        <begin position="36"/>
        <end position="58"/>
    </location>
</feature>
<gene>
    <name evidence="2" type="ORF">GALMADRAFT_831008</name>
</gene>
<keyword evidence="1" id="KW-0472">Membrane</keyword>
<dbReference type="EMBL" id="KL142369">
    <property type="protein sequence ID" value="KDR82562.1"/>
    <property type="molecule type" value="Genomic_DNA"/>
</dbReference>
<proteinExistence type="predicted"/>
<reference evidence="3" key="1">
    <citation type="journal article" date="2014" name="Proc. Natl. Acad. Sci. U.S.A.">
        <title>Extensive sampling of basidiomycete genomes demonstrates inadequacy of the white-rot/brown-rot paradigm for wood decay fungi.</title>
        <authorList>
            <person name="Riley R."/>
            <person name="Salamov A.A."/>
            <person name="Brown D.W."/>
            <person name="Nagy L.G."/>
            <person name="Floudas D."/>
            <person name="Held B.W."/>
            <person name="Levasseur A."/>
            <person name="Lombard V."/>
            <person name="Morin E."/>
            <person name="Otillar R."/>
            <person name="Lindquist E.A."/>
            <person name="Sun H."/>
            <person name="LaButti K.M."/>
            <person name="Schmutz J."/>
            <person name="Jabbour D."/>
            <person name="Luo H."/>
            <person name="Baker S.E."/>
            <person name="Pisabarro A.G."/>
            <person name="Walton J.D."/>
            <person name="Blanchette R.A."/>
            <person name="Henrissat B."/>
            <person name="Martin F."/>
            <person name="Cullen D."/>
            <person name="Hibbett D.S."/>
            <person name="Grigoriev I.V."/>
        </authorList>
    </citation>
    <scope>NUCLEOTIDE SEQUENCE [LARGE SCALE GENOMIC DNA]</scope>
    <source>
        <strain evidence="3">CBS 339.88</strain>
    </source>
</reference>
<protein>
    <submittedName>
        <fullName evidence="2">Uncharacterized protein</fullName>
    </submittedName>
</protein>
<organism evidence="2 3">
    <name type="scientific">Galerina marginata (strain CBS 339.88)</name>
    <dbReference type="NCBI Taxonomy" id="685588"/>
    <lineage>
        <taxon>Eukaryota</taxon>
        <taxon>Fungi</taxon>
        <taxon>Dikarya</taxon>
        <taxon>Basidiomycota</taxon>
        <taxon>Agaricomycotina</taxon>
        <taxon>Agaricomycetes</taxon>
        <taxon>Agaricomycetidae</taxon>
        <taxon>Agaricales</taxon>
        <taxon>Agaricineae</taxon>
        <taxon>Strophariaceae</taxon>
        <taxon>Galerina</taxon>
    </lineage>
</organism>
<dbReference type="Proteomes" id="UP000027222">
    <property type="component" value="Unassembled WGS sequence"/>
</dbReference>
<accession>A0A067TJQ7</accession>
<evidence type="ECO:0000313" key="2">
    <source>
        <dbReference type="EMBL" id="KDR82562.1"/>
    </source>
</evidence>
<name>A0A067TJQ7_GALM3</name>
<keyword evidence="1" id="KW-1133">Transmembrane helix</keyword>
<dbReference type="HOGENOM" id="CLU_1917213_0_0_1"/>
<sequence>MTDAAAFSPSSFCNSILARRYPLSPLVSSTNCKTNIIAIIIITAVPCSNLFRLLPPLYTNVILSRRRIKVQHALPTLLLIPSSFPSPTHTPTHPYFVHAHRPHLFFLIMAINHRSYLAIRQNGLACHYHPIP</sequence>
<keyword evidence="3" id="KW-1185">Reference proteome</keyword>
<dbReference type="AlphaFoldDB" id="A0A067TJQ7"/>
<evidence type="ECO:0000256" key="1">
    <source>
        <dbReference type="SAM" id="Phobius"/>
    </source>
</evidence>
<evidence type="ECO:0000313" key="3">
    <source>
        <dbReference type="Proteomes" id="UP000027222"/>
    </source>
</evidence>
<keyword evidence="1" id="KW-0812">Transmembrane</keyword>